<dbReference type="GO" id="GO:0005737">
    <property type="term" value="C:cytoplasm"/>
    <property type="evidence" value="ECO:0007669"/>
    <property type="project" value="UniProtKB-SubCell"/>
</dbReference>
<dbReference type="FunFam" id="3.50.7.10:FF:000008">
    <property type="entry name" value="T-complex protein 1 subunit theta"/>
    <property type="match status" value="1"/>
</dbReference>
<evidence type="ECO:0000256" key="11">
    <source>
        <dbReference type="RuleBase" id="RU004187"/>
    </source>
</evidence>
<accession>A0A2A2J3B4</accession>
<comment type="subcellular location">
    <subcellularLocation>
        <location evidence="1">Cytoplasm</location>
    </subcellularLocation>
</comment>
<comment type="subunit">
    <text evidence="10">Heterooligomeric complex.</text>
</comment>
<evidence type="ECO:0000256" key="10">
    <source>
        <dbReference type="ARBA" id="ARBA00064252"/>
    </source>
</evidence>
<evidence type="ECO:0000256" key="7">
    <source>
        <dbReference type="ARBA" id="ARBA00023186"/>
    </source>
</evidence>
<dbReference type="GO" id="GO:0140662">
    <property type="term" value="F:ATP-dependent protein folding chaperone"/>
    <property type="evidence" value="ECO:0007669"/>
    <property type="project" value="InterPro"/>
</dbReference>
<keyword evidence="7 11" id="KW-0143">Chaperone</keyword>
<organism evidence="14 15">
    <name type="scientific">Diploscapter pachys</name>
    <dbReference type="NCBI Taxonomy" id="2018661"/>
    <lineage>
        <taxon>Eukaryota</taxon>
        <taxon>Metazoa</taxon>
        <taxon>Ecdysozoa</taxon>
        <taxon>Nematoda</taxon>
        <taxon>Chromadorea</taxon>
        <taxon>Rhabditida</taxon>
        <taxon>Rhabditina</taxon>
        <taxon>Rhabditomorpha</taxon>
        <taxon>Rhabditoidea</taxon>
        <taxon>Rhabditidae</taxon>
        <taxon>Diploscapter</taxon>
    </lineage>
</organism>
<keyword evidence="6 11" id="KW-0067">ATP-binding</keyword>
<evidence type="ECO:0000256" key="4">
    <source>
        <dbReference type="ARBA" id="ARBA00022490"/>
    </source>
</evidence>
<dbReference type="InterPro" id="IPR012721">
    <property type="entry name" value="Chap_CCT_theta"/>
</dbReference>
<keyword evidence="5 11" id="KW-0547">Nucleotide-binding</keyword>
<dbReference type="Gene3D" id="3.30.260.10">
    <property type="entry name" value="TCP-1-like chaperonin intermediate domain"/>
    <property type="match status" value="1"/>
</dbReference>
<reference evidence="14 15" key="1">
    <citation type="journal article" date="2017" name="Curr. Biol.">
        <title>Genome architecture and evolution of a unichromosomal asexual nematode.</title>
        <authorList>
            <person name="Fradin H."/>
            <person name="Zegar C."/>
            <person name="Gutwein M."/>
            <person name="Lucas J."/>
            <person name="Kovtun M."/>
            <person name="Corcoran D."/>
            <person name="Baugh L.R."/>
            <person name="Kiontke K."/>
            <person name="Gunsalus K."/>
            <person name="Fitch D.H."/>
            <person name="Piano F."/>
        </authorList>
    </citation>
    <scope>NUCLEOTIDE SEQUENCE [LARGE SCALE GENOMIC DNA]</scope>
    <source>
        <strain evidence="14">PF1309</strain>
    </source>
</reference>
<dbReference type="Pfam" id="PF22241">
    <property type="entry name" value="PSMD12-CSN4_N"/>
    <property type="match status" value="1"/>
</dbReference>
<evidence type="ECO:0000256" key="9">
    <source>
        <dbReference type="ARBA" id="ARBA00058723"/>
    </source>
</evidence>
<evidence type="ECO:0000256" key="5">
    <source>
        <dbReference type="ARBA" id="ARBA00022741"/>
    </source>
</evidence>
<keyword evidence="4" id="KW-0963">Cytoplasm</keyword>
<evidence type="ECO:0000256" key="2">
    <source>
        <dbReference type="ARBA" id="ARBA00008020"/>
    </source>
</evidence>
<keyword evidence="15" id="KW-1185">Reference proteome</keyword>
<keyword evidence="12" id="KW-0175">Coiled coil</keyword>
<dbReference type="GO" id="GO:0005524">
    <property type="term" value="F:ATP binding"/>
    <property type="evidence" value="ECO:0007669"/>
    <property type="project" value="UniProtKB-KW"/>
</dbReference>
<dbReference type="InterPro" id="IPR054559">
    <property type="entry name" value="PSMD12-CSN4-like_N"/>
</dbReference>
<dbReference type="SUPFAM" id="SSF48592">
    <property type="entry name" value="GroEL equatorial domain-like"/>
    <property type="match status" value="1"/>
</dbReference>
<comment type="caution">
    <text evidence="14">The sequence shown here is derived from an EMBL/GenBank/DDBJ whole genome shotgun (WGS) entry which is preliminary data.</text>
</comment>
<evidence type="ECO:0000256" key="3">
    <source>
        <dbReference type="ARBA" id="ARBA00016981"/>
    </source>
</evidence>
<dbReference type="PRINTS" id="PR00304">
    <property type="entry name" value="TCOMPLEXTCP1"/>
</dbReference>
<dbReference type="GO" id="GO:0051082">
    <property type="term" value="F:unfolded protein binding"/>
    <property type="evidence" value="ECO:0007669"/>
    <property type="project" value="InterPro"/>
</dbReference>
<dbReference type="CDD" id="cd03341">
    <property type="entry name" value="TCP1_theta"/>
    <property type="match status" value="1"/>
</dbReference>
<dbReference type="OrthoDB" id="1748577at2759"/>
<dbReference type="NCBIfam" id="TIGR02346">
    <property type="entry name" value="chap_CCT_theta"/>
    <property type="match status" value="1"/>
</dbReference>
<evidence type="ECO:0000313" key="14">
    <source>
        <dbReference type="EMBL" id="PAV56288.1"/>
    </source>
</evidence>
<evidence type="ECO:0000259" key="13">
    <source>
        <dbReference type="Pfam" id="PF22241"/>
    </source>
</evidence>
<evidence type="ECO:0000256" key="12">
    <source>
        <dbReference type="SAM" id="Coils"/>
    </source>
</evidence>
<dbReference type="AlphaFoldDB" id="A0A2A2J3B4"/>
<feature type="domain" description="PSMD12/CSN4-like N-terminal" evidence="13">
    <location>
        <begin position="630"/>
        <end position="801"/>
    </location>
</feature>
<feature type="coiled-coil region" evidence="12">
    <location>
        <begin position="757"/>
        <end position="784"/>
    </location>
</feature>
<proteinExistence type="inferred from homology"/>
<dbReference type="InterPro" id="IPR017998">
    <property type="entry name" value="Chaperone_TCP-1"/>
</dbReference>
<evidence type="ECO:0000256" key="8">
    <source>
        <dbReference type="ARBA" id="ARBA00029602"/>
    </source>
</evidence>
<dbReference type="EMBL" id="LIAE01010710">
    <property type="protein sequence ID" value="PAV56288.1"/>
    <property type="molecule type" value="Genomic_DNA"/>
</dbReference>
<evidence type="ECO:0000256" key="6">
    <source>
        <dbReference type="ARBA" id="ARBA00022840"/>
    </source>
</evidence>
<dbReference type="SUPFAM" id="SSF52029">
    <property type="entry name" value="GroEL apical domain-like"/>
    <property type="match status" value="1"/>
</dbReference>
<dbReference type="PROSITE" id="PS00751">
    <property type="entry name" value="TCP1_2"/>
    <property type="match status" value="1"/>
</dbReference>
<gene>
    <name evidence="14" type="ORF">WR25_15712</name>
</gene>
<dbReference type="Pfam" id="PF00118">
    <property type="entry name" value="Cpn60_TCP1"/>
    <property type="match status" value="1"/>
</dbReference>
<dbReference type="GO" id="GO:0016887">
    <property type="term" value="F:ATP hydrolysis activity"/>
    <property type="evidence" value="ECO:0007669"/>
    <property type="project" value="InterPro"/>
</dbReference>
<dbReference type="SUPFAM" id="SSF54849">
    <property type="entry name" value="GroEL-intermediate domain like"/>
    <property type="match status" value="1"/>
</dbReference>
<dbReference type="Gene3D" id="3.50.7.10">
    <property type="entry name" value="GroEL"/>
    <property type="match status" value="1"/>
</dbReference>
<comment type="similarity">
    <text evidence="2 11">Belongs to the TCP-1 chaperonin family.</text>
</comment>
<dbReference type="Proteomes" id="UP000218231">
    <property type="component" value="Unassembled WGS sequence"/>
</dbReference>
<dbReference type="InterPro" id="IPR002423">
    <property type="entry name" value="Cpn60/GroEL/TCP-1"/>
</dbReference>
<dbReference type="PANTHER" id="PTHR11353">
    <property type="entry name" value="CHAPERONIN"/>
    <property type="match status" value="1"/>
</dbReference>
<evidence type="ECO:0000256" key="1">
    <source>
        <dbReference type="ARBA" id="ARBA00004496"/>
    </source>
</evidence>
<comment type="function">
    <text evidence="9">Molecular chaperone; assists the folding of proteins upon ATP hydrolysis. Known to play a role, in vitro, in the folding of actin and tubulin. Required for correct subcellular localization of pgl-1.</text>
</comment>
<sequence>MAMAIPKSGLSRFMKEGAQAFKGVDEAVQRNIDAVVELAGQLRAAYGPNGLNKMVINHIEKLFVTNDAATILKELEIQHPAAKLIIMASEQQEKQVGDNTNTVIIFAAALLENAAQLINLGLSPQEVAIGYETAAEKAISILDSLVVKEATDLKNLDEVRKYLRSAITSKQYANEDVIADLVARACVQTCPANSFNFNVDNIRICKIIGGGVGQSIVMNGMVFKRGAEGEVKSAKDARLAIYTCPFDLTQTETKGTVLIENADELMNFSKGEEQEVEKQVKEIADAGVKVVVAAGKFGDLYLHFLNKYKIMGVRLTSKFDLRRLCRATGAQAQARICAPPVNLLGHCDLVEVKEIGDENVVVFDKQSEKGHVATIIIRGSSQSRIDDVERAVDDAINTYKALTKCPKLLAGGGAVEIELSRQIEQFGKKCEGLDQYSIKKFAYSLETLPKCLAENCGMNPTDALTTLMAAHEKGQKNAGIDIMTHGIEIDLFSKISDLFLKNSLFQKYNPFSGLMDAVEANIFDLHAGKKSAIALAVDAATTVLRVDQIIMAKPAGGPKPRGPKPQDEDDEGMAKMNFDAEVNAILAKDADHKVQLEALIGLLYRFLPSPYTPDKVDLASALQLTEKVVTLETGSMVVSRQYVAALAERLEQSDIPLEVVREVTEKVIEFILPRAISYEDQTCVLKLQLASVLERQNDVLGAARALMSINADSGQRYSGPTAQAEGTKMQLYLRIAKLLMDGGETDLAEEYVNRASLQQTENKNDSVAIELKALNARVMDAKRRFIDAAQRYYEISQVNNLHNLEIANLLFMEV</sequence>
<protein>
    <recommendedName>
        <fullName evidence="3">T-complex protein 1 subunit theta</fullName>
    </recommendedName>
    <alternativeName>
        <fullName evidence="8">CCT-theta</fullName>
    </alternativeName>
</protein>
<name>A0A2A2J3B4_9BILA</name>
<evidence type="ECO:0000313" key="15">
    <source>
        <dbReference type="Proteomes" id="UP000218231"/>
    </source>
</evidence>
<dbReference type="InterPro" id="IPR027413">
    <property type="entry name" value="GROEL-like_equatorial_sf"/>
</dbReference>
<dbReference type="STRING" id="2018661.A0A2A2J3B4"/>
<dbReference type="InterPro" id="IPR027409">
    <property type="entry name" value="GroEL-like_apical_dom_sf"/>
</dbReference>
<dbReference type="Gene3D" id="1.10.560.10">
    <property type="entry name" value="GroEL-like equatorial domain"/>
    <property type="match status" value="1"/>
</dbReference>
<dbReference type="InterPro" id="IPR002194">
    <property type="entry name" value="Chaperonin_TCP-1_CS"/>
</dbReference>
<dbReference type="InterPro" id="IPR027410">
    <property type="entry name" value="TCP-1-like_intermed_sf"/>
</dbReference>